<sequence length="558" mass="63136">MKNLNNNRHVFYKYYLDLCQFHCLNPSPAIKQAIKCNELNLCGDRVRSEDWQLITKALSKDLSLESIYIWSRYCRVNPAFLKEGFKRKALVMRNIPPFLQPKIISSLISSLARCFQISKALTCLKLHFLPLLSHDTKLLAETIGSCSSLQHLSLSHSCLGDDACIILCKSLKDCSKLNTLNLAGCLITPVGANAVANLIKEHSSISSREVWSPTSHPANTEGTANSDGLKRITLNQNPMIGDLGIDHLAMHLLDDVCLKAIDLQDCGISNIGGEIIKCVLQVNRALQIVDLRFNDLDCIIFDEILSMLVLNNRISPVQWQWTKIDPFISSKYQNSSDWSEYDQQHPLCKLNIIQNLTSTEKSKSHQHSMRNKTPSIEPGFCKQRTTQAVENALRDPNGELIMVEKTILMEINSTLQKINLFIHRLNLPQLIAILREIKAQTEKYETQTFPDSKIVNDTERKGSDREENCSDDSYGMNMNEIFKRKLEKTLSLDSSSKKCSCCDKLSDQFQSDDLLKNKSTKKVKANSETSEDFSDLFKVLRKFSSAFYVQNSNSPVLS</sequence>
<dbReference type="PANTHER" id="PTHR24110">
    <property type="entry name" value="CENTROSOMAL PROTEIN OF 78 KDA"/>
    <property type="match status" value="1"/>
</dbReference>
<organism evidence="1 2">
    <name type="scientific">Bemisia tabaci</name>
    <name type="common">Sweetpotato whitefly</name>
    <name type="synonym">Aleurodes tabaci</name>
    <dbReference type="NCBI Taxonomy" id="7038"/>
    <lineage>
        <taxon>Eukaryota</taxon>
        <taxon>Metazoa</taxon>
        <taxon>Ecdysozoa</taxon>
        <taxon>Arthropoda</taxon>
        <taxon>Hexapoda</taxon>
        <taxon>Insecta</taxon>
        <taxon>Pterygota</taxon>
        <taxon>Neoptera</taxon>
        <taxon>Paraneoptera</taxon>
        <taxon>Hemiptera</taxon>
        <taxon>Sternorrhyncha</taxon>
        <taxon>Aleyrodoidea</taxon>
        <taxon>Aleyrodidae</taxon>
        <taxon>Aleyrodinae</taxon>
        <taxon>Bemisia</taxon>
    </lineage>
</organism>
<dbReference type="Gene3D" id="3.80.10.10">
    <property type="entry name" value="Ribonuclease Inhibitor"/>
    <property type="match status" value="2"/>
</dbReference>
<dbReference type="KEGG" id="btab:109030165"/>
<gene>
    <name evidence="1" type="ORF">BEMITA_LOCUS10955</name>
</gene>
<evidence type="ECO:0000313" key="1">
    <source>
        <dbReference type="EMBL" id="CAH0774626.1"/>
    </source>
</evidence>
<dbReference type="InterPro" id="IPR001611">
    <property type="entry name" value="Leu-rich_rpt"/>
</dbReference>
<evidence type="ECO:0000313" key="2">
    <source>
        <dbReference type="Proteomes" id="UP001152759"/>
    </source>
</evidence>
<dbReference type="AlphaFoldDB" id="A0A9P0CBM8"/>
<dbReference type="EMBL" id="OU963867">
    <property type="protein sequence ID" value="CAH0774626.1"/>
    <property type="molecule type" value="Genomic_DNA"/>
</dbReference>
<dbReference type="InterPro" id="IPR026212">
    <property type="entry name" value="Cep78"/>
</dbReference>
<dbReference type="GO" id="GO:0036064">
    <property type="term" value="C:ciliary basal body"/>
    <property type="evidence" value="ECO:0007669"/>
    <property type="project" value="TreeGrafter"/>
</dbReference>
<dbReference type="PRINTS" id="PR02062">
    <property type="entry name" value="CENTROSOME78"/>
</dbReference>
<keyword evidence="2" id="KW-1185">Reference proteome</keyword>
<dbReference type="GO" id="GO:0044782">
    <property type="term" value="P:cilium organization"/>
    <property type="evidence" value="ECO:0007669"/>
    <property type="project" value="TreeGrafter"/>
</dbReference>
<name>A0A9P0CBM8_BEMTA</name>
<dbReference type="Proteomes" id="UP001152759">
    <property type="component" value="Chromosome 6"/>
</dbReference>
<protein>
    <submittedName>
        <fullName evidence="1">Uncharacterized protein</fullName>
    </submittedName>
</protein>
<reference evidence="1" key="1">
    <citation type="submission" date="2021-12" db="EMBL/GenBank/DDBJ databases">
        <authorList>
            <person name="King R."/>
        </authorList>
    </citation>
    <scope>NUCLEOTIDE SEQUENCE</scope>
</reference>
<dbReference type="SMART" id="SM00368">
    <property type="entry name" value="LRR_RI"/>
    <property type="match status" value="4"/>
</dbReference>
<dbReference type="PANTHER" id="PTHR24110:SF3">
    <property type="entry name" value="CENTROSOMAL PROTEIN OF 78 KDA"/>
    <property type="match status" value="1"/>
</dbReference>
<proteinExistence type="predicted"/>
<dbReference type="Pfam" id="PF13516">
    <property type="entry name" value="LRR_6"/>
    <property type="match status" value="2"/>
</dbReference>
<dbReference type="GO" id="GO:0005813">
    <property type="term" value="C:centrosome"/>
    <property type="evidence" value="ECO:0007669"/>
    <property type="project" value="TreeGrafter"/>
</dbReference>
<accession>A0A9P0CBM8</accession>
<dbReference type="InterPro" id="IPR032675">
    <property type="entry name" value="LRR_dom_sf"/>
</dbReference>
<dbReference type="SUPFAM" id="SSF52047">
    <property type="entry name" value="RNI-like"/>
    <property type="match status" value="1"/>
</dbReference>